<evidence type="ECO:0000256" key="1">
    <source>
        <dbReference type="ARBA" id="ARBA00022748"/>
    </source>
</evidence>
<dbReference type="Proteomes" id="UP000316416">
    <property type="component" value="Chromosome"/>
</dbReference>
<dbReference type="EMBL" id="CP045503">
    <property type="protein sequence ID" value="QPG59887.1"/>
    <property type="molecule type" value="Genomic_DNA"/>
</dbReference>
<dbReference type="Gene3D" id="1.25.40.10">
    <property type="entry name" value="Tetratricopeptide repeat domain"/>
    <property type="match status" value="1"/>
</dbReference>
<dbReference type="PANTHER" id="PTHR47870">
    <property type="entry name" value="CYTOCHROME C-TYPE BIOGENESIS PROTEIN CCMH"/>
    <property type="match status" value="1"/>
</dbReference>
<feature type="transmembrane region" description="Helical" evidence="2">
    <location>
        <begin position="58"/>
        <end position="79"/>
    </location>
</feature>
<dbReference type="SUPFAM" id="SSF48452">
    <property type="entry name" value="TPR-like"/>
    <property type="match status" value="1"/>
</dbReference>
<keyword evidence="2" id="KW-0812">Transmembrane</keyword>
<dbReference type="RefSeq" id="WP_142873678.1">
    <property type="nucleotide sequence ID" value="NZ_CP045503.2"/>
</dbReference>
<dbReference type="InterPro" id="IPR011990">
    <property type="entry name" value="TPR-like_helical_dom_sf"/>
</dbReference>
<organism evidence="3 4">
    <name type="scientific">Shewanella eurypsychrophilus</name>
    <dbReference type="NCBI Taxonomy" id="2593656"/>
    <lineage>
        <taxon>Bacteria</taxon>
        <taxon>Pseudomonadati</taxon>
        <taxon>Pseudomonadota</taxon>
        <taxon>Gammaproteobacteria</taxon>
        <taxon>Alteromonadales</taxon>
        <taxon>Shewanellaceae</taxon>
        <taxon>Shewanella</taxon>
    </lineage>
</organism>
<proteinExistence type="predicted"/>
<gene>
    <name evidence="3" type="ORF">FM038_022850</name>
</gene>
<protein>
    <submittedName>
        <fullName evidence="3">Cytochrome C biosynthesis protein</fullName>
    </submittedName>
</protein>
<accession>A0ABX6VBJ7</accession>
<reference evidence="3" key="1">
    <citation type="submission" date="2021-07" db="EMBL/GenBank/DDBJ databases">
        <title>Shewanella sp. YLB-07 whole genome sequence.</title>
        <authorList>
            <person name="Yu L."/>
        </authorList>
    </citation>
    <scope>NUCLEOTIDE SEQUENCE</scope>
    <source>
        <strain evidence="3">YLB-08</strain>
    </source>
</reference>
<dbReference type="PANTHER" id="PTHR47870:SF1">
    <property type="entry name" value="CYTOCHROME C-TYPE BIOGENESIS PROTEIN CCMH"/>
    <property type="match status" value="1"/>
</dbReference>
<keyword evidence="4" id="KW-1185">Reference proteome</keyword>
<evidence type="ECO:0000313" key="3">
    <source>
        <dbReference type="EMBL" id="QPG59887.1"/>
    </source>
</evidence>
<keyword evidence="1" id="KW-0201">Cytochrome c-type biogenesis</keyword>
<keyword evidence="2" id="KW-1133">Transmembrane helix</keyword>
<sequence>MNTLLISFTFIIFCLITITLGHHTLYGINNSLFLSGNDGSTCLQNGNEKKSVSSKGNFIFVVAINLIMIISIFCIYSSIGRHYEIDFARPETNVDYLLAAKINKNIRTVDEQPSNQIALVNLSQSQMDGGLYMAAIQTLDSLLLLLTGEDAEVLGLKATAMYYRDDRTMTMETSLVIARALALNNEELNTRLLVANHAFLNGHYQEAIDSWTALLNNKVQYFNRDSIDFAINKAYAKIKKPIN</sequence>
<dbReference type="InterPro" id="IPR051263">
    <property type="entry name" value="C-type_cytochrome_biogenesis"/>
</dbReference>
<evidence type="ECO:0000256" key="2">
    <source>
        <dbReference type="SAM" id="Phobius"/>
    </source>
</evidence>
<evidence type="ECO:0000313" key="4">
    <source>
        <dbReference type="Proteomes" id="UP000316416"/>
    </source>
</evidence>
<keyword evidence="2" id="KW-0472">Membrane</keyword>
<name>A0ABX6VBJ7_9GAMM</name>